<name>A0A2T3NIB1_9GAMM</name>
<keyword evidence="2" id="KW-1185">Reference proteome</keyword>
<proteinExistence type="predicted"/>
<dbReference type="Proteomes" id="UP000241771">
    <property type="component" value="Unassembled WGS sequence"/>
</dbReference>
<evidence type="ECO:0000313" key="2">
    <source>
        <dbReference type="Proteomes" id="UP000241771"/>
    </source>
</evidence>
<accession>A0A2T3NIB1</accession>
<sequence length="109" mass="12445">MNTKQTFEQQVEDLKAQKRLPLGADTQFNRVVSSALGLEWSTLRDLEQRIQTKFDAFDTQPAISARLREVKPSNTGLVKQRMCKHVNGKLVYYYRLVPASMVTTLEEAA</sequence>
<evidence type="ECO:0000313" key="1">
    <source>
        <dbReference type="EMBL" id="PSW14767.1"/>
    </source>
</evidence>
<protein>
    <submittedName>
        <fullName evidence="1">Uncharacterized protein</fullName>
    </submittedName>
</protein>
<organism evidence="1 2">
    <name type="scientific">Photobacterium sanctipauli</name>
    <dbReference type="NCBI Taxonomy" id="1342794"/>
    <lineage>
        <taxon>Bacteria</taxon>
        <taxon>Pseudomonadati</taxon>
        <taxon>Pseudomonadota</taxon>
        <taxon>Gammaproteobacteria</taxon>
        <taxon>Vibrionales</taxon>
        <taxon>Vibrionaceae</taxon>
        <taxon>Photobacterium</taxon>
    </lineage>
</organism>
<dbReference type="AlphaFoldDB" id="A0A2T3NIB1"/>
<dbReference type="RefSeq" id="WP_051901767.1">
    <property type="nucleotide sequence ID" value="NZ_JGVO01000008.1"/>
</dbReference>
<dbReference type="OrthoDB" id="6497344at2"/>
<gene>
    <name evidence="1" type="ORF">C9I98_21515</name>
</gene>
<reference evidence="1 2" key="1">
    <citation type="submission" date="2018-01" db="EMBL/GenBank/DDBJ databases">
        <title>Whole genome sequencing of Histamine producing bacteria.</title>
        <authorList>
            <person name="Butler K."/>
        </authorList>
    </citation>
    <scope>NUCLEOTIDE SEQUENCE [LARGE SCALE GENOMIC DNA]</scope>
    <source>
        <strain evidence="1 2">DSM 100436</strain>
    </source>
</reference>
<comment type="caution">
    <text evidence="1">The sequence shown here is derived from an EMBL/GenBank/DDBJ whole genome shotgun (WGS) entry which is preliminary data.</text>
</comment>
<dbReference type="EMBL" id="PYMA01000018">
    <property type="protein sequence ID" value="PSW14767.1"/>
    <property type="molecule type" value="Genomic_DNA"/>
</dbReference>